<evidence type="ECO:0000313" key="3">
    <source>
        <dbReference type="EMBL" id="QNO15330.1"/>
    </source>
</evidence>
<feature type="transmembrane region" description="Helical" evidence="2">
    <location>
        <begin position="387"/>
        <end position="405"/>
    </location>
</feature>
<evidence type="ECO:0008006" key="5">
    <source>
        <dbReference type="Google" id="ProtNLM"/>
    </source>
</evidence>
<organism evidence="3 4">
    <name type="scientific">Alkalicella caledoniensis</name>
    <dbReference type="NCBI Taxonomy" id="2731377"/>
    <lineage>
        <taxon>Bacteria</taxon>
        <taxon>Bacillati</taxon>
        <taxon>Bacillota</taxon>
        <taxon>Clostridia</taxon>
        <taxon>Eubacteriales</taxon>
        <taxon>Proteinivoracaceae</taxon>
        <taxon>Alkalicella</taxon>
    </lineage>
</organism>
<reference evidence="3 4" key="1">
    <citation type="submission" date="2020-07" db="EMBL/GenBank/DDBJ databases">
        <title>Alkalicella. sp. LB2 genome.</title>
        <authorList>
            <person name="Postec A."/>
            <person name="Quemeneur M."/>
        </authorList>
    </citation>
    <scope>NUCLEOTIDE SEQUENCE [LARGE SCALE GENOMIC DNA]</scope>
    <source>
        <strain evidence="3 4">LB2</strain>
    </source>
</reference>
<keyword evidence="2" id="KW-0812">Transmembrane</keyword>
<feature type="transmembrane region" description="Helical" evidence="2">
    <location>
        <begin position="321"/>
        <end position="346"/>
    </location>
</feature>
<dbReference type="RefSeq" id="WP_213165694.1">
    <property type="nucleotide sequence ID" value="NZ_CP058559.1"/>
</dbReference>
<keyword evidence="2" id="KW-0472">Membrane</keyword>
<dbReference type="KEGG" id="acae:HYG86_11410"/>
<keyword evidence="2" id="KW-1133">Transmembrane helix</keyword>
<feature type="transmembrane region" description="Helical" evidence="2">
    <location>
        <begin position="352"/>
        <end position="375"/>
    </location>
</feature>
<protein>
    <recommendedName>
        <fullName evidence="5">Phage tail tape measure protein</fullName>
    </recommendedName>
</protein>
<name>A0A7G9W9G8_ALKCA</name>
<feature type="transmembrane region" description="Helical" evidence="2">
    <location>
        <begin position="417"/>
        <end position="439"/>
    </location>
</feature>
<keyword evidence="4" id="KW-1185">Reference proteome</keyword>
<gene>
    <name evidence="3" type="ORF">HYG86_11410</name>
</gene>
<dbReference type="Proteomes" id="UP000516160">
    <property type="component" value="Chromosome"/>
</dbReference>
<evidence type="ECO:0000313" key="4">
    <source>
        <dbReference type="Proteomes" id="UP000516160"/>
    </source>
</evidence>
<feature type="coiled-coil region" evidence="1">
    <location>
        <begin position="48"/>
        <end position="82"/>
    </location>
</feature>
<dbReference type="EMBL" id="CP058559">
    <property type="protein sequence ID" value="QNO15330.1"/>
    <property type="molecule type" value="Genomic_DNA"/>
</dbReference>
<evidence type="ECO:0000256" key="2">
    <source>
        <dbReference type="SAM" id="Phobius"/>
    </source>
</evidence>
<keyword evidence="1" id="KW-0175">Coiled coil</keyword>
<evidence type="ECO:0000256" key="1">
    <source>
        <dbReference type="SAM" id="Coils"/>
    </source>
</evidence>
<proteinExistence type="predicted"/>
<accession>A0A7G9W9G8</accession>
<feature type="transmembrane region" description="Helical" evidence="2">
    <location>
        <begin position="451"/>
        <end position="473"/>
    </location>
</feature>
<dbReference type="AlphaFoldDB" id="A0A7G9W9G8"/>
<sequence>MATIQTSLRLHDGMTAGMKSIKNALDITIGSFETLQNVSSNAIDSNSIKTAREELNKAQYAFDNVEREIKEADAAQRNFNDNIRNGQVAADGLSRKIKMIAGTLIGIAGIRKGISAIGDWLGLADVQIASERQLATVMANMGATKDEFESIKKTASNIQLDTTFGDEALLGGAAELATYLNSGDAVEAMMGTLANYAAGMGGMDVNKAGMVEYATQLGKALDGQFDGLRKKGFDVTDAQKAIIEHGTEMERVAVITDIIDQSWAGLSETLAKTPQGQILQMKNTWGDIKETVGNHLYPAVLRFFQTLNSNLPQAESMMMGLAGALIVVIDFMTNALNVATAVSGFFVDNWSLIAPIIYGIAGALSVYYGAALMGAAATGILKAAKMLAVPVYAALTGATMANTAAQWGLNKAMYANPIVWVIILVVALIAIFYAAVAAVNKFAGTSVSATGIIMGAFAVAGAFLYNSFVVPLWNGFATLANFFANVFNDPVASIKILFLDMAKTVIGYISTMASAIEKVINKIPGVTVDMTSGLDNIYSKIEAASQKIKNESEWVEVVGRLDYKQYDKAFQAGYSAGENFDSRFSLGNILDSASNSLSAYEMGNTLDGIYNGVDDTAMNTASMKDSMQGSEETLKYMRDIAEKEAVNRFTTAELTLNLNNTFGDIHEKADLDGIVTYLEEKFMEALEVGAEGVHK</sequence>